<gene>
    <name evidence="2" type="ORF">LCGC14_2866070</name>
</gene>
<dbReference type="Gene3D" id="3.40.50.150">
    <property type="entry name" value="Vaccinia Virus protein VP39"/>
    <property type="match status" value="1"/>
</dbReference>
<evidence type="ECO:0000313" key="2">
    <source>
        <dbReference type="EMBL" id="KKK76197.1"/>
    </source>
</evidence>
<evidence type="ECO:0000259" key="1">
    <source>
        <dbReference type="Pfam" id="PF13649"/>
    </source>
</evidence>
<dbReference type="AlphaFoldDB" id="A0A0F8Y441"/>
<dbReference type="Gene3D" id="2.20.130.10">
    <property type="entry name" value="CAC2371-like domains"/>
    <property type="match status" value="1"/>
</dbReference>
<proteinExistence type="predicted"/>
<feature type="domain" description="Methyltransferase" evidence="1">
    <location>
        <begin position="45"/>
        <end position="134"/>
    </location>
</feature>
<comment type="caution">
    <text evidence="2">The sequence shown here is derived from an EMBL/GenBank/DDBJ whole genome shotgun (WGS) entry which is preliminary data.</text>
</comment>
<dbReference type="InterPro" id="IPR029063">
    <property type="entry name" value="SAM-dependent_MTases_sf"/>
</dbReference>
<dbReference type="CDD" id="cd02440">
    <property type="entry name" value="AdoMet_MTases"/>
    <property type="match status" value="1"/>
</dbReference>
<name>A0A0F8Y441_9ZZZZ</name>
<reference evidence="2" key="1">
    <citation type="journal article" date="2015" name="Nature">
        <title>Complex archaea that bridge the gap between prokaryotes and eukaryotes.</title>
        <authorList>
            <person name="Spang A."/>
            <person name="Saw J.H."/>
            <person name="Jorgensen S.L."/>
            <person name="Zaremba-Niedzwiedzka K."/>
            <person name="Martijn J."/>
            <person name="Lind A.E."/>
            <person name="van Eijk R."/>
            <person name="Schleper C."/>
            <person name="Guy L."/>
            <person name="Ettema T.J."/>
        </authorList>
    </citation>
    <scope>NUCLEOTIDE SEQUENCE</scope>
</reference>
<dbReference type="InterPro" id="IPR041698">
    <property type="entry name" value="Methyltransf_25"/>
</dbReference>
<dbReference type="EMBL" id="LAZR01055515">
    <property type="protein sequence ID" value="KKK76197.1"/>
    <property type="molecule type" value="Genomic_DNA"/>
</dbReference>
<organism evidence="2">
    <name type="scientific">marine sediment metagenome</name>
    <dbReference type="NCBI Taxonomy" id="412755"/>
    <lineage>
        <taxon>unclassified sequences</taxon>
        <taxon>metagenomes</taxon>
        <taxon>ecological metagenomes</taxon>
    </lineage>
</organism>
<protein>
    <recommendedName>
        <fullName evidence="1">Methyltransferase domain-containing protein</fullName>
    </recommendedName>
</protein>
<sequence>METPRMYTEFARYWPVISDPADYAEEARHWRDALRSRLGPGRHEILELGVGGGNNLSHLTGDFQATAVDLSGQMIEMARALNPDVTFHVGDMRSVRLERKFKAVIIHDAISYMVSEDDLRATFATAVAHLDPGGLFVTSPDWLTETFTDPFVNTGTNVGDGVTFTLVEYTWDPDPADTTIDSLTWYLIREQGRLRVEQDRHVTGLFPRQTWLDLLDEAGFSVELVNYPVHEDARQAHLFVGTLRPA</sequence>
<accession>A0A0F8Y441</accession>
<dbReference type="Pfam" id="PF13649">
    <property type="entry name" value="Methyltransf_25"/>
    <property type="match status" value="1"/>
</dbReference>
<dbReference type="SUPFAM" id="SSF53335">
    <property type="entry name" value="S-adenosyl-L-methionine-dependent methyltransferases"/>
    <property type="match status" value="1"/>
</dbReference>